<feature type="transmembrane region" description="Helical" evidence="1">
    <location>
        <begin position="600"/>
        <end position="618"/>
    </location>
</feature>
<feature type="domain" description="DUF11" evidence="2">
    <location>
        <begin position="232"/>
        <end position="341"/>
    </location>
</feature>
<dbReference type="InterPro" id="IPR051172">
    <property type="entry name" value="Chlamydia_OmcB"/>
</dbReference>
<evidence type="ECO:0000313" key="4">
    <source>
        <dbReference type="Proteomes" id="UP000077245"/>
    </source>
</evidence>
<organism evidence="3 4">
    <name type="scientific">Methanobrevibacter curvatus</name>
    <dbReference type="NCBI Taxonomy" id="49547"/>
    <lineage>
        <taxon>Archaea</taxon>
        <taxon>Methanobacteriati</taxon>
        <taxon>Methanobacteriota</taxon>
        <taxon>Methanomada group</taxon>
        <taxon>Methanobacteria</taxon>
        <taxon>Methanobacteriales</taxon>
        <taxon>Methanobacteriaceae</taxon>
        <taxon>Methanobrevibacter</taxon>
    </lineage>
</organism>
<dbReference type="PATRIC" id="fig|49547.3.peg.759"/>
<feature type="domain" description="DUF11" evidence="2">
    <location>
        <begin position="2"/>
        <end position="92"/>
    </location>
</feature>
<dbReference type="NCBIfam" id="TIGR01451">
    <property type="entry name" value="B_ant_repeat"/>
    <property type="match status" value="4"/>
</dbReference>
<evidence type="ECO:0000259" key="2">
    <source>
        <dbReference type="Pfam" id="PF01345"/>
    </source>
</evidence>
<keyword evidence="1" id="KW-1133">Transmembrane helix</keyword>
<dbReference type="InterPro" id="IPR013783">
    <property type="entry name" value="Ig-like_fold"/>
</dbReference>
<gene>
    <name evidence="3" type="primary">omcB_2</name>
    <name evidence="3" type="ORF">MBCUR_07070</name>
</gene>
<name>A0A166BJK0_9EURY</name>
<keyword evidence="1" id="KW-0812">Transmembrane</keyword>
<accession>A0A166BJK0</accession>
<feature type="domain" description="DUF11" evidence="2">
    <location>
        <begin position="107"/>
        <end position="217"/>
    </location>
</feature>
<keyword evidence="4" id="KW-1185">Reference proteome</keyword>
<protein>
    <submittedName>
        <fullName evidence="3">Large cysteine-rich periplasmic protein OmcB</fullName>
    </submittedName>
</protein>
<evidence type="ECO:0000313" key="3">
    <source>
        <dbReference type="EMBL" id="KZX13443.1"/>
    </source>
</evidence>
<dbReference type="EMBL" id="LWMV01000146">
    <property type="protein sequence ID" value="KZX13443.1"/>
    <property type="molecule type" value="Genomic_DNA"/>
</dbReference>
<proteinExistence type="predicted"/>
<sequence>MYTINVTNYGPDGATGLVITDRLDSRLIYVNSTSPRFTFYVPGTGVWSIGALANGESIVLDILVRLNGTGNIVNVANVTNVTENNTGNNSSNPDNETNISVVPTVNISVVKTSNVSGSVLNGAYILYTINVTNFGPDGATGLVITDKLDSRLIYVNSTSPRFTFYVPGTGVWSIGALANGESIVLDILVRLNGTGNIVNVGNVTNVAENNTGNNSSNPDNETNISVVPTVNISVVKTSNVSGSVLNGAFVLYTINVTNYGSDNATGLVITDVLDSRLIYVNSTSPRFTYYVASTGVWNIGNLANGESIVLDILVRLNGTGNIVNIANVTGVNENNIGNNSSIPDNNTNLTVINEGNNSNVTPEEENLTDSTNLTIVIKVNATNIRFGDIVKYTITVKNNGPNATVADVSFLLSKYLTYLSSSANGVYNSQGKTVKWSLVSIDNGKTVSFDVVAKVNGLSLIDSEVNVGTDIVNVGSNYANYQFKPITPHDVVKNKTYLFAYDAVVYVGDYAILKAFLTDDPLEGKLIKFYIDGVLVGSNYTNSKGIAIFTYKTTEAGTFDYTARFAGDYMYRASQDTANVKVLAKDNIVPKGSSGMQHTGIPIFALLLAVLSMFTILYRRKKE</sequence>
<dbReference type="InterPro" id="IPR047589">
    <property type="entry name" value="DUF11_rpt"/>
</dbReference>
<dbReference type="Pfam" id="PF01345">
    <property type="entry name" value="DUF11"/>
    <property type="match status" value="4"/>
</dbReference>
<feature type="domain" description="DUF11" evidence="2">
    <location>
        <begin position="373"/>
        <end position="467"/>
    </location>
</feature>
<dbReference type="InterPro" id="IPR001434">
    <property type="entry name" value="OmcB-like_DUF11"/>
</dbReference>
<dbReference type="PANTHER" id="PTHR34819">
    <property type="entry name" value="LARGE CYSTEINE-RICH PERIPLASMIC PROTEIN OMCB"/>
    <property type="match status" value="1"/>
</dbReference>
<evidence type="ECO:0000256" key="1">
    <source>
        <dbReference type="SAM" id="Phobius"/>
    </source>
</evidence>
<dbReference type="PANTHER" id="PTHR34819:SF3">
    <property type="entry name" value="CELL SURFACE PROTEIN"/>
    <property type="match status" value="1"/>
</dbReference>
<keyword evidence="1" id="KW-0472">Membrane</keyword>
<reference evidence="3 4" key="1">
    <citation type="submission" date="2016-04" db="EMBL/GenBank/DDBJ databases">
        <title>Genome sequence of Methanobrevibacter curvatus DSM 11111.</title>
        <authorList>
            <person name="Poehlein A."/>
            <person name="Seedorf H."/>
            <person name="Daniel R."/>
        </authorList>
    </citation>
    <scope>NUCLEOTIDE SEQUENCE [LARGE SCALE GENOMIC DNA]</scope>
    <source>
        <strain evidence="3 4">DSM 11111</strain>
    </source>
</reference>
<dbReference type="Proteomes" id="UP000077245">
    <property type="component" value="Unassembled WGS sequence"/>
</dbReference>
<dbReference type="AlphaFoldDB" id="A0A166BJK0"/>
<dbReference type="Gene3D" id="2.60.40.10">
    <property type="entry name" value="Immunoglobulins"/>
    <property type="match status" value="1"/>
</dbReference>
<comment type="caution">
    <text evidence="3">The sequence shown here is derived from an EMBL/GenBank/DDBJ whole genome shotgun (WGS) entry which is preliminary data.</text>
</comment>